<accession>A0ABR7DHB1</accession>
<evidence type="ECO:0000259" key="1">
    <source>
        <dbReference type="Pfam" id="PF00085"/>
    </source>
</evidence>
<proteinExistence type="predicted"/>
<dbReference type="InterPro" id="IPR036249">
    <property type="entry name" value="Thioredoxin-like_sf"/>
</dbReference>
<dbReference type="CDD" id="cd02947">
    <property type="entry name" value="TRX_family"/>
    <property type="match status" value="1"/>
</dbReference>
<dbReference type="Pfam" id="PF00085">
    <property type="entry name" value="Thioredoxin"/>
    <property type="match status" value="1"/>
</dbReference>
<sequence>MIDIEDRNDVANLIRDNKMSIIYFTGSACGACEAIKGKIENILNEYPKVVCREVNGEKYIDLAAEYGVFSLPIMLLFIEGKEFLRLGRNVNLLELKGDIERYYNMIF</sequence>
<dbReference type="Gene3D" id="3.40.30.10">
    <property type="entry name" value="Glutaredoxin"/>
    <property type="match status" value="1"/>
</dbReference>
<dbReference type="InterPro" id="IPR013766">
    <property type="entry name" value="Thioredoxin_domain"/>
</dbReference>
<dbReference type="PROSITE" id="PS51257">
    <property type="entry name" value="PROKAR_LIPOPROTEIN"/>
    <property type="match status" value="1"/>
</dbReference>
<keyword evidence="3" id="KW-1185">Reference proteome</keyword>
<evidence type="ECO:0000313" key="3">
    <source>
        <dbReference type="Proteomes" id="UP000596929"/>
    </source>
</evidence>
<comment type="caution">
    <text evidence="2">The sequence shown here is derived from an EMBL/GenBank/DDBJ whole genome shotgun (WGS) entry which is preliminary data.</text>
</comment>
<dbReference type="Proteomes" id="UP000596929">
    <property type="component" value="Unassembled WGS sequence"/>
</dbReference>
<dbReference type="SUPFAM" id="SSF52833">
    <property type="entry name" value="Thioredoxin-like"/>
    <property type="match status" value="1"/>
</dbReference>
<organism evidence="2 3">
    <name type="scientific">Clostridium hominis</name>
    <dbReference type="NCBI Taxonomy" id="2763036"/>
    <lineage>
        <taxon>Bacteria</taxon>
        <taxon>Bacillati</taxon>
        <taxon>Bacillota</taxon>
        <taxon>Clostridia</taxon>
        <taxon>Eubacteriales</taxon>
        <taxon>Clostridiaceae</taxon>
        <taxon>Clostridium</taxon>
    </lineage>
</organism>
<protein>
    <submittedName>
        <fullName evidence="2">Thioredoxin family protein</fullName>
    </submittedName>
</protein>
<name>A0ABR7DHB1_9CLOT</name>
<reference evidence="2 3" key="1">
    <citation type="submission" date="2020-08" db="EMBL/GenBank/DDBJ databases">
        <title>Genome public.</title>
        <authorList>
            <person name="Liu C."/>
            <person name="Sun Q."/>
        </authorList>
    </citation>
    <scope>NUCLEOTIDE SEQUENCE [LARGE SCALE GENOMIC DNA]</scope>
    <source>
        <strain evidence="2 3">NSJ-6</strain>
    </source>
</reference>
<dbReference type="EMBL" id="JACOOO010000043">
    <property type="protein sequence ID" value="MBC5630748.1"/>
    <property type="molecule type" value="Genomic_DNA"/>
</dbReference>
<evidence type="ECO:0000313" key="2">
    <source>
        <dbReference type="EMBL" id="MBC5630748.1"/>
    </source>
</evidence>
<feature type="domain" description="Thioredoxin" evidence="1">
    <location>
        <begin position="13"/>
        <end position="84"/>
    </location>
</feature>
<dbReference type="RefSeq" id="WP_186860992.1">
    <property type="nucleotide sequence ID" value="NZ_JACOOO010000043.1"/>
</dbReference>
<gene>
    <name evidence="2" type="ORF">H8S20_17990</name>
</gene>